<dbReference type="WBParaSite" id="JU765_v2.g15053.t1">
    <property type="protein sequence ID" value="JU765_v2.g15053.t1"/>
    <property type="gene ID" value="JU765_v2.g15053"/>
</dbReference>
<name>A0AC34QCN4_9BILA</name>
<proteinExistence type="predicted"/>
<organism evidence="1 2">
    <name type="scientific">Panagrolaimus sp. JU765</name>
    <dbReference type="NCBI Taxonomy" id="591449"/>
    <lineage>
        <taxon>Eukaryota</taxon>
        <taxon>Metazoa</taxon>
        <taxon>Ecdysozoa</taxon>
        <taxon>Nematoda</taxon>
        <taxon>Chromadorea</taxon>
        <taxon>Rhabditida</taxon>
        <taxon>Tylenchina</taxon>
        <taxon>Panagrolaimomorpha</taxon>
        <taxon>Panagrolaimoidea</taxon>
        <taxon>Panagrolaimidae</taxon>
        <taxon>Panagrolaimus</taxon>
    </lineage>
</organism>
<evidence type="ECO:0000313" key="1">
    <source>
        <dbReference type="Proteomes" id="UP000887576"/>
    </source>
</evidence>
<sequence>MKPFELYLFFYNLLQVLGWSIVLVKTFIGITENLSYEKLYDNVALELAIFQTAAILEIVHAAIGFVRSPIATTATQVFSRVVVVWAMLYKVPSSRNSIGVLMLLVAWSITEVVRYSFYALGLIKSVPYFLIWMRYTFFIVLYPMGASGEVLTMIAGLPEIAAKKHLSFELPNNFNFGFSFYYFVIILCLYYIPGFPQLYGYMFQQRKKYVGAGAGAQVENKKKVA</sequence>
<reference evidence="2" key="1">
    <citation type="submission" date="2022-11" db="UniProtKB">
        <authorList>
            <consortium name="WormBaseParasite"/>
        </authorList>
    </citation>
    <scope>IDENTIFICATION</scope>
</reference>
<dbReference type="Proteomes" id="UP000887576">
    <property type="component" value="Unplaced"/>
</dbReference>
<accession>A0AC34QCN4</accession>
<evidence type="ECO:0000313" key="2">
    <source>
        <dbReference type="WBParaSite" id="JU765_v2.g15053.t1"/>
    </source>
</evidence>
<protein>
    <submittedName>
        <fullName evidence="2">Very-long-chain (3R)-3-hydroxyacyl-CoA dehydratase</fullName>
    </submittedName>
</protein>